<evidence type="ECO:0000313" key="9">
    <source>
        <dbReference type="Proteomes" id="UP000595053"/>
    </source>
</evidence>
<feature type="transmembrane region" description="Helical" evidence="6">
    <location>
        <begin position="355"/>
        <end position="377"/>
    </location>
</feature>
<evidence type="ECO:0000256" key="1">
    <source>
        <dbReference type="ARBA" id="ARBA00004651"/>
    </source>
</evidence>
<dbReference type="SUPFAM" id="SSF103473">
    <property type="entry name" value="MFS general substrate transporter"/>
    <property type="match status" value="1"/>
</dbReference>
<feature type="domain" description="Major facilitator superfamily (MFS) profile" evidence="7">
    <location>
        <begin position="29"/>
        <end position="443"/>
    </location>
</feature>
<feature type="transmembrane region" description="Helical" evidence="6">
    <location>
        <begin position="153"/>
        <end position="176"/>
    </location>
</feature>
<dbReference type="RefSeq" id="WP_197551643.1">
    <property type="nucleotide sequence ID" value="NZ_CP063213.1"/>
</dbReference>
<evidence type="ECO:0000259" key="7">
    <source>
        <dbReference type="PROSITE" id="PS50850"/>
    </source>
</evidence>
<keyword evidence="5 6" id="KW-0472">Membrane</keyword>
<comment type="subcellular location">
    <subcellularLocation>
        <location evidence="1">Cell membrane</location>
        <topology evidence="1">Multi-pass membrane protein</topology>
    </subcellularLocation>
</comment>
<feature type="transmembrane region" description="Helical" evidence="6">
    <location>
        <begin position="182"/>
        <end position="200"/>
    </location>
</feature>
<feature type="transmembrane region" description="Helical" evidence="6">
    <location>
        <begin position="120"/>
        <end position="141"/>
    </location>
</feature>
<keyword evidence="3 6" id="KW-0812">Transmembrane</keyword>
<name>A0A7M1QWJ0_9ACTO</name>
<dbReference type="InterPro" id="IPR020846">
    <property type="entry name" value="MFS_dom"/>
</dbReference>
<gene>
    <name evidence="8" type="ORF">INS88_04205</name>
</gene>
<dbReference type="PROSITE" id="PS00216">
    <property type="entry name" value="SUGAR_TRANSPORT_1"/>
    <property type="match status" value="1"/>
</dbReference>
<feature type="transmembrane region" description="Helical" evidence="6">
    <location>
        <begin position="418"/>
        <end position="438"/>
    </location>
</feature>
<dbReference type="PROSITE" id="PS00217">
    <property type="entry name" value="SUGAR_TRANSPORT_2"/>
    <property type="match status" value="1"/>
</dbReference>
<evidence type="ECO:0000256" key="5">
    <source>
        <dbReference type="ARBA" id="ARBA00023136"/>
    </source>
</evidence>
<dbReference type="Gene3D" id="1.20.1250.20">
    <property type="entry name" value="MFS general substrate transporter like domains"/>
    <property type="match status" value="1"/>
</dbReference>
<dbReference type="InterPro" id="IPR005828">
    <property type="entry name" value="MFS_sugar_transport-like"/>
</dbReference>
<evidence type="ECO:0000256" key="4">
    <source>
        <dbReference type="ARBA" id="ARBA00022989"/>
    </source>
</evidence>
<feature type="transmembrane region" description="Helical" evidence="6">
    <location>
        <begin position="332"/>
        <end position="349"/>
    </location>
</feature>
<evidence type="ECO:0000256" key="6">
    <source>
        <dbReference type="SAM" id="Phobius"/>
    </source>
</evidence>
<feature type="transmembrane region" description="Helical" evidence="6">
    <location>
        <begin position="389"/>
        <end position="412"/>
    </location>
</feature>
<accession>A0A7M1QWJ0</accession>
<sequence>MTNETGEKKFLTRGERLERLPMTGRLRRLVATTGVGWALDAMDVGLISFVVAALAQQWGLSATERSWIISIGFVGMAIGGTVGGLLADKLGRRMVFALTLLVYGLATGASALAGSVMVLMLFRFIVGIGLGAELPVASTFVSEFAPRKIRGRVIVWLEAFWALGWIVAALIGYFVVAPYGEGWRWGLLIGAVPALYALVIRLNTRESVRFLELRGQFGDAEATVRLYEDSAGPDYRYDGPVSDDIGRGAGEEGELTIWSAPMRKRTIALWTIWFMINFSYYGAFTWIPSLLAAQGFTLVRSFEFTLIMTLAQIPGYAAAAWLIEVVGRRRTLALFLAGSAVSALVYGQAAEPWQIIAAGMALSFFNLGAWGALYAIGPELYPTTVRGTGTGSAAGFGRIASILTPLLTPVLVSMGGNMLAFTVFSLAFACAALAAFALPEQKGASLR</sequence>
<evidence type="ECO:0000313" key="8">
    <source>
        <dbReference type="EMBL" id="QOR46410.1"/>
    </source>
</evidence>
<dbReference type="InterPro" id="IPR036259">
    <property type="entry name" value="MFS_trans_sf"/>
</dbReference>
<protein>
    <submittedName>
        <fullName evidence="8">MFS transporter</fullName>
    </submittedName>
</protein>
<feature type="transmembrane region" description="Helical" evidence="6">
    <location>
        <begin position="304"/>
        <end position="323"/>
    </location>
</feature>
<feature type="transmembrane region" description="Helical" evidence="6">
    <location>
        <begin position="94"/>
        <end position="114"/>
    </location>
</feature>
<dbReference type="InterPro" id="IPR005829">
    <property type="entry name" value="Sugar_transporter_CS"/>
</dbReference>
<feature type="transmembrane region" description="Helical" evidence="6">
    <location>
        <begin position="67"/>
        <end position="87"/>
    </location>
</feature>
<dbReference type="PANTHER" id="PTHR23511">
    <property type="entry name" value="SYNAPTIC VESICLE GLYCOPROTEIN 2"/>
    <property type="match status" value="1"/>
</dbReference>
<feature type="transmembrane region" description="Helical" evidence="6">
    <location>
        <begin position="267"/>
        <end position="284"/>
    </location>
</feature>
<dbReference type="GO" id="GO:0005886">
    <property type="term" value="C:plasma membrane"/>
    <property type="evidence" value="ECO:0007669"/>
    <property type="project" value="UniProtKB-SubCell"/>
</dbReference>
<evidence type="ECO:0000256" key="3">
    <source>
        <dbReference type="ARBA" id="ARBA00022692"/>
    </source>
</evidence>
<dbReference type="CDD" id="cd17316">
    <property type="entry name" value="MFS_SV2_like"/>
    <property type="match status" value="1"/>
</dbReference>
<organism evidence="8 9">
    <name type="scientific">Trueperella pecoris</name>
    <dbReference type="NCBI Taxonomy" id="2733571"/>
    <lineage>
        <taxon>Bacteria</taxon>
        <taxon>Bacillati</taxon>
        <taxon>Actinomycetota</taxon>
        <taxon>Actinomycetes</taxon>
        <taxon>Actinomycetales</taxon>
        <taxon>Actinomycetaceae</taxon>
        <taxon>Trueperella</taxon>
    </lineage>
</organism>
<dbReference type="Proteomes" id="UP000595053">
    <property type="component" value="Chromosome"/>
</dbReference>
<dbReference type="GO" id="GO:0022857">
    <property type="term" value="F:transmembrane transporter activity"/>
    <property type="evidence" value="ECO:0007669"/>
    <property type="project" value="InterPro"/>
</dbReference>
<proteinExistence type="predicted"/>
<keyword evidence="4 6" id="KW-1133">Transmembrane helix</keyword>
<dbReference type="PANTHER" id="PTHR23511:SF34">
    <property type="entry name" value="SYNAPTIC VESICLE GLYCOPROTEIN 2"/>
    <property type="match status" value="1"/>
</dbReference>
<dbReference type="Pfam" id="PF00083">
    <property type="entry name" value="Sugar_tr"/>
    <property type="match status" value="1"/>
</dbReference>
<dbReference type="AlphaFoldDB" id="A0A7M1QWJ0"/>
<keyword evidence="9" id="KW-1185">Reference proteome</keyword>
<dbReference type="PROSITE" id="PS50850">
    <property type="entry name" value="MFS"/>
    <property type="match status" value="1"/>
</dbReference>
<evidence type="ECO:0000256" key="2">
    <source>
        <dbReference type="ARBA" id="ARBA00022448"/>
    </source>
</evidence>
<reference evidence="8 9" key="1">
    <citation type="submission" date="2020-10" db="EMBL/GenBank/DDBJ databases">
        <title>Trueperella pecoris sp. nov. isolated from bovine and porcine specimens.</title>
        <authorList>
            <person name="Schoenecker L."/>
            <person name="Schnydrig P."/>
            <person name="Brodard I."/>
            <person name="Thomann A."/>
            <person name="Hemphill A."/>
            <person name="Rodriguez-Campos S."/>
            <person name="Perreten V."/>
            <person name="Jores J."/>
            <person name="Kittl S."/>
        </authorList>
    </citation>
    <scope>NUCLEOTIDE SEQUENCE [LARGE SCALE GENOMIC DNA]</scope>
    <source>
        <strain evidence="8 9">15A0121</strain>
    </source>
</reference>
<dbReference type="EMBL" id="CP063213">
    <property type="protein sequence ID" value="QOR46410.1"/>
    <property type="molecule type" value="Genomic_DNA"/>
</dbReference>
<keyword evidence="2" id="KW-0813">Transport</keyword>
<feature type="transmembrane region" description="Helical" evidence="6">
    <location>
        <begin position="29"/>
        <end position="55"/>
    </location>
</feature>